<evidence type="ECO:0000313" key="2">
    <source>
        <dbReference type="Proteomes" id="UP000222056"/>
    </source>
</evidence>
<proteinExistence type="predicted"/>
<gene>
    <name evidence="1" type="ORF">SAMN02745716_1495</name>
</gene>
<name>A0A1H6FVC8_THEAL</name>
<dbReference type="STRING" id="29539.SAMN02745716_1495"/>
<dbReference type="InterPro" id="IPR010298">
    <property type="entry name" value="YacP-like"/>
</dbReference>
<dbReference type="RefSeq" id="WP_218138326.1">
    <property type="nucleotide sequence ID" value="NZ_FNWJ01000002.1"/>
</dbReference>
<dbReference type="Pfam" id="PF05991">
    <property type="entry name" value="NYN_YacP"/>
    <property type="match status" value="1"/>
</dbReference>
<evidence type="ECO:0000313" key="1">
    <source>
        <dbReference type="EMBL" id="SEH14088.1"/>
    </source>
</evidence>
<protein>
    <submittedName>
        <fullName evidence="1">Predicted RNA-binding protein containing a PIN domain</fullName>
    </submittedName>
</protein>
<organism evidence="1 2">
    <name type="scientific">Thermoleophilum album</name>
    <dbReference type="NCBI Taxonomy" id="29539"/>
    <lineage>
        <taxon>Bacteria</taxon>
        <taxon>Bacillati</taxon>
        <taxon>Actinomycetota</taxon>
        <taxon>Thermoleophilia</taxon>
        <taxon>Thermoleophilales</taxon>
        <taxon>Thermoleophilaceae</taxon>
        <taxon>Thermoleophilum</taxon>
    </lineage>
</organism>
<reference evidence="2" key="1">
    <citation type="submission" date="2016-10" db="EMBL/GenBank/DDBJ databases">
        <authorList>
            <person name="Varghese N."/>
            <person name="Submissions S."/>
        </authorList>
    </citation>
    <scope>NUCLEOTIDE SEQUENCE [LARGE SCALE GENOMIC DNA]</scope>
    <source>
        <strain evidence="2">ATCC 35263</strain>
    </source>
</reference>
<dbReference type="AlphaFoldDB" id="A0A1H6FVC8"/>
<sequence length="155" mass="16594">MAGLAVARAGNAAGIGAAGFAPRLCGYARLVLWLVDGMNVVAAGPAGWQRDRDRAMAELVGRLERLVAATGDDVCVVFERPPRPPLRSPLVEIVHARRAGRDAGDFELVKRLRRERSPQGVCVVTSDAWLADAARAVGAVVVSAQSFRRRLDQLV</sequence>
<accession>A0A1H6FVC8</accession>
<dbReference type="Proteomes" id="UP000222056">
    <property type="component" value="Unassembled WGS sequence"/>
</dbReference>
<keyword evidence="2" id="KW-1185">Reference proteome</keyword>
<dbReference type="EMBL" id="FNWJ01000002">
    <property type="protein sequence ID" value="SEH14088.1"/>
    <property type="molecule type" value="Genomic_DNA"/>
</dbReference>